<dbReference type="AlphaFoldDB" id="A0A1G7L3Z5"/>
<name>A0A1G7L3Z5_9SPHI</name>
<gene>
    <name evidence="1" type="ORF">SAMN05216464_11829</name>
</gene>
<protein>
    <submittedName>
        <fullName evidence="1">Uncharacterized protein</fullName>
    </submittedName>
</protein>
<accession>A0A1G7L3Z5</accession>
<dbReference type="Proteomes" id="UP000199072">
    <property type="component" value="Unassembled WGS sequence"/>
</dbReference>
<evidence type="ECO:0000313" key="2">
    <source>
        <dbReference type="Proteomes" id="UP000199072"/>
    </source>
</evidence>
<reference evidence="1 2" key="1">
    <citation type="submission" date="2016-10" db="EMBL/GenBank/DDBJ databases">
        <authorList>
            <person name="de Groot N.N."/>
        </authorList>
    </citation>
    <scope>NUCLEOTIDE SEQUENCE [LARGE SCALE GENOMIC DNA]</scope>
    <source>
        <strain evidence="1 2">47C3B</strain>
    </source>
</reference>
<organism evidence="1 2">
    <name type="scientific">Mucilaginibacter pineti</name>
    <dbReference type="NCBI Taxonomy" id="1391627"/>
    <lineage>
        <taxon>Bacteria</taxon>
        <taxon>Pseudomonadati</taxon>
        <taxon>Bacteroidota</taxon>
        <taxon>Sphingobacteriia</taxon>
        <taxon>Sphingobacteriales</taxon>
        <taxon>Sphingobacteriaceae</taxon>
        <taxon>Mucilaginibacter</taxon>
    </lineage>
</organism>
<sequence>MTMNTNENKPKACASNHQFLTKSLIAQVPRNRGRFAAGSLDQNQLLRGQQLNHIR</sequence>
<proteinExistence type="predicted"/>
<dbReference type="STRING" id="1391627.SAMN05216464_11829"/>
<evidence type="ECO:0000313" key="1">
    <source>
        <dbReference type="EMBL" id="SDF44218.1"/>
    </source>
</evidence>
<keyword evidence="2" id="KW-1185">Reference proteome</keyword>
<dbReference type="EMBL" id="FNAI01000018">
    <property type="protein sequence ID" value="SDF44218.1"/>
    <property type="molecule type" value="Genomic_DNA"/>
</dbReference>